<name>A0AC35FJL8_9BILA</name>
<accession>A0AC35FJL8</accession>
<sequence>MNNRPNDRRATAPPARGGSNNYDRQDQDRGKYQFGKDQDDRNFDQDDSRNVGGNYGRLPPRNSQRADDDYPRRMNEAPARNDRNEHFDPRLPQSDYPSEKDVEGDYRRSKRAERDGYNDEYPDSKDRQLWNYCDRESRKYNEDKNNYDLDSKVSQKPSRGLGYNDPNDYDSNAKSSRPPNDNRNYDYEDEQRGYRNSATNYRNDNLPQRNRDSRLDDSAPPSTSGRNLSFDYENLRSGAGRGDLYERDYGYSKVDKRDNFSSGVVPKAPSRSKFDNSRQSDYKLSKYEDTPQRNDYGYDAKRDDGYDHGYDRPQREAFPSDAPRREGYGGDISGRGDRPAATRNSNFAGERDEYALQRSARNEMDKKNRYDDEEDFLTPREPVLSTGWHGSNSADRGGYSSPPPPRSGYNAAGRDVAPPRLRGKDDYGPPRNTAESHTQYTYRSMRGDGYGERRPARDEINDRTGYDRASNNEDKQPVRRYSDQQGNGYGKRSPPPIARRPAPHDYRPNNNQADYSRGYNNQRRDDSNEYKNNRADNRPFNSRGGYDNSTRGTFSSDRDGKSGTCRDAEGLKTSNTSRPEASVKGESYQ</sequence>
<evidence type="ECO:0000313" key="1">
    <source>
        <dbReference type="Proteomes" id="UP000887580"/>
    </source>
</evidence>
<evidence type="ECO:0000313" key="2">
    <source>
        <dbReference type="WBParaSite" id="PS1159_v2.g17967.t1"/>
    </source>
</evidence>
<reference evidence="2" key="1">
    <citation type="submission" date="2022-11" db="UniProtKB">
        <authorList>
            <consortium name="WormBaseParasite"/>
        </authorList>
    </citation>
    <scope>IDENTIFICATION</scope>
</reference>
<protein>
    <submittedName>
        <fullName evidence="2">Uncharacterized protein</fullName>
    </submittedName>
</protein>
<organism evidence="1 2">
    <name type="scientific">Panagrolaimus sp. PS1159</name>
    <dbReference type="NCBI Taxonomy" id="55785"/>
    <lineage>
        <taxon>Eukaryota</taxon>
        <taxon>Metazoa</taxon>
        <taxon>Ecdysozoa</taxon>
        <taxon>Nematoda</taxon>
        <taxon>Chromadorea</taxon>
        <taxon>Rhabditida</taxon>
        <taxon>Tylenchina</taxon>
        <taxon>Panagrolaimomorpha</taxon>
        <taxon>Panagrolaimoidea</taxon>
        <taxon>Panagrolaimidae</taxon>
        <taxon>Panagrolaimus</taxon>
    </lineage>
</organism>
<dbReference type="Proteomes" id="UP000887580">
    <property type="component" value="Unplaced"/>
</dbReference>
<proteinExistence type="predicted"/>
<dbReference type="WBParaSite" id="PS1159_v2.g17967.t1">
    <property type="protein sequence ID" value="PS1159_v2.g17967.t1"/>
    <property type="gene ID" value="PS1159_v2.g17967"/>
</dbReference>